<name>A0ABT3ZM98_9BURK</name>
<proteinExistence type="predicted"/>
<dbReference type="Gene3D" id="1.10.10.10">
    <property type="entry name" value="Winged helix-like DNA-binding domain superfamily/Winged helix DNA-binding domain"/>
    <property type="match status" value="1"/>
</dbReference>
<dbReference type="PANTHER" id="PTHR48111">
    <property type="entry name" value="REGULATOR OF RPOS"/>
    <property type="match status" value="1"/>
</dbReference>
<keyword evidence="2" id="KW-0963">Cytoplasm</keyword>
<keyword evidence="11" id="KW-1185">Reference proteome</keyword>
<dbReference type="InterPro" id="IPR011006">
    <property type="entry name" value="CheY-like_superfamily"/>
</dbReference>
<feature type="DNA-binding region" description="OmpR/PhoB-type" evidence="8">
    <location>
        <begin position="155"/>
        <end position="254"/>
    </location>
</feature>
<keyword evidence="7" id="KW-0804">Transcription</keyword>
<gene>
    <name evidence="10" type="ORF">OVY01_07485</name>
</gene>
<evidence type="ECO:0000256" key="5">
    <source>
        <dbReference type="ARBA" id="ARBA00023015"/>
    </source>
</evidence>
<protein>
    <submittedName>
        <fullName evidence="10">Response regulator transcription factor</fullName>
    </submittedName>
</protein>
<dbReference type="InterPro" id="IPR039420">
    <property type="entry name" value="WalR-like"/>
</dbReference>
<evidence type="ECO:0000313" key="11">
    <source>
        <dbReference type="Proteomes" id="UP001082899"/>
    </source>
</evidence>
<keyword evidence="6 8" id="KW-0238">DNA-binding</keyword>
<dbReference type="PANTHER" id="PTHR48111:SF35">
    <property type="entry name" value="TRANSCRIPTIONAL REGULATORY PROTEIN QSEB"/>
    <property type="match status" value="1"/>
</dbReference>
<keyword evidence="3" id="KW-0597">Phosphoprotein</keyword>
<evidence type="ECO:0000256" key="2">
    <source>
        <dbReference type="ARBA" id="ARBA00022490"/>
    </source>
</evidence>
<evidence type="ECO:0000256" key="8">
    <source>
        <dbReference type="PROSITE-ProRule" id="PRU01091"/>
    </source>
</evidence>
<dbReference type="Proteomes" id="UP001082899">
    <property type="component" value="Unassembled WGS sequence"/>
</dbReference>
<dbReference type="PROSITE" id="PS51755">
    <property type="entry name" value="OMPR_PHOB"/>
    <property type="match status" value="1"/>
</dbReference>
<keyword evidence="4" id="KW-0902">Two-component regulatory system</keyword>
<comment type="caution">
    <text evidence="10">The sequence shown here is derived from an EMBL/GenBank/DDBJ whole genome shotgun (WGS) entry which is preliminary data.</text>
</comment>
<evidence type="ECO:0000256" key="7">
    <source>
        <dbReference type="ARBA" id="ARBA00023163"/>
    </source>
</evidence>
<evidence type="ECO:0000256" key="1">
    <source>
        <dbReference type="ARBA" id="ARBA00004496"/>
    </source>
</evidence>
<dbReference type="SUPFAM" id="SSF52172">
    <property type="entry name" value="CheY-like"/>
    <property type="match status" value="1"/>
</dbReference>
<dbReference type="Pfam" id="PF00486">
    <property type="entry name" value="Trans_reg_C"/>
    <property type="match status" value="1"/>
</dbReference>
<evidence type="ECO:0000256" key="6">
    <source>
        <dbReference type="ARBA" id="ARBA00023125"/>
    </source>
</evidence>
<dbReference type="CDD" id="cd00383">
    <property type="entry name" value="trans_reg_C"/>
    <property type="match status" value="1"/>
</dbReference>
<feature type="domain" description="OmpR/PhoB-type" evidence="9">
    <location>
        <begin position="155"/>
        <end position="254"/>
    </location>
</feature>
<evidence type="ECO:0000256" key="3">
    <source>
        <dbReference type="ARBA" id="ARBA00022553"/>
    </source>
</evidence>
<dbReference type="InterPro" id="IPR001867">
    <property type="entry name" value="OmpR/PhoB-type_DNA-bd"/>
</dbReference>
<evidence type="ECO:0000259" key="9">
    <source>
        <dbReference type="PROSITE" id="PS51755"/>
    </source>
</evidence>
<organism evidence="10 11">
    <name type="scientific">Robbsia betulipollinis</name>
    <dbReference type="NCBI Taxonomy" id="2981849"/>
    <lineage>
        <taxon>Bacteria</taxon>
        <taxon>Pseudomonadati</taxon>
        <taxon>Pseudomonadota</taxon>
        <taxon>Betaproteobacteria</taxon>
        <taxon>Burkholderiales</taxon>
        <taxon>Burkholderiaceae</taxon>
        <taxon>Robbsia</taxon>
    </lineage>
</organism>
<evidence type="ECO:0000256" key="4">
    <source>
        <dbReference type="ARBA" id="ARBA00023012"/>
    </source>
</evidence>
<dbReference type="InterPro" id="IPR036388">
    <property type="entry name" value="WH-like_DNA-bd_sf"/>
</dbReference>
<comment type="subcellular location">
    <subcellularLocation>
        <location evidence="1">Cytoplasm</location>
    </subcellularLocation>
</comment>
<dbReference type="SMART" id="SM00862">
    <property type="entry name" value="Trans_reg_C"/>
    <property type="match status" value="1"/>
</dbReference>
<dbReference type="SUPFAM" id="SSF46894">
    <property type="entry name" value="C-terminal effector domain of the bipartite response regulators"/>
    <property type="match status" value="1"/>
</dbReference>
<dbReference type="RefSeq" id="WP_267846792.1">
    <property type="nucleotide sequence ID" value="NZ_JAPMXC010000001.1"/>
</dbReference>
<accession>A0ABT3ZM98</accession>
<reference evidence="10" key="1">
    <citation type="submission" date="2022-11" db="EMBL/GenBank/DDBJ databases">
        <title>Robbsia betulipollinis sp. nov., isolated from pollen of birch (Betula pendula).</title>
        <authorList>
            <person name="Shi H."/>
            <person name="Ambika Manirajan B."/>
            <person name="Ratering S."/>
            <person name="Geissler-Plaum R."/>
            <person name="Schnell S."/>
        </authorList>
    </citation>
    <scope>NUCLEOTIDE SEQUENCE</scope>
    <source>
        <strain evidence="10">Bb-Pol-6</strain>
    </source>
</reference>
<evidence type="ECO:0000313" key="10">
    <source>
        <dbReference type="EMBL" id="MCY0387078.1"/>
    </source>
</evidence>
<dbReference type="InterPro" id="IPR016032">
    <property type="entry name" value="Sig_transdc_resp-reg_C-effctor"/>
</dbReference>
<dbReference type="EMBL" id="JAPMXC010000001">
    <property type="protein sequence ID" value="MCY0387078.1"/>
    <property type="molecule type" value="Genomic_DNA"/>
</dbReference>
<sequence>MYDRDSAPLALPRRQGCPKRQTKENFVILAMLTKSETVKDMISAFATLEDDCQPLHFELRTDLIRHLSSRAAIDVVIVDADEDLDAVGRLASWRACHARTDFAILVIGQFLLPTAMARAFEMGGDDIVVGPFNVGELYARAARCASRLKSQGQDTTQIELGDYVLDQWSQRVTFRGKDVKLTAREFSIAWLFFSSPGALLSRPRIALEIWGQGADQVGRALEQHIYKLRRKLCLTEGESIELKAVYSAGYRLEPAAGSGRSSASFLPVEMRRC</sequence>
<keyword evidence="5" id="KW-0805">Transcription regulation</keyword>
<dbReference type="Gene3D" id="3.40.50.2300">
    <property type="match status" value="1"/>
</dbReference>